<dbReference type="Pfam" id="PF12730">
    <property type="entry name" value="ABC2_membrane_4"/>
    <property type="match status" value="1"/>
</dbReference>
<name>A0A3F3H665_9LACO</name>
<feature type="transmembrane region" description="Helical" evidence="1">
    <location>
        <begin position="165"/>
        <end position="189"/>
    </location>
</feature>
<feature type="transmembrane region" description="Helical" evidence="1">
    <location>
        <begin position="90"/>
        <end position="116"/>
    </location>
</feature>
<organism evidence="2 3">
    <name type="scientific">Fructobacillus pseudoficulneus</name>
    <dbReference type="NCBI Taxonomy" id="220714"/>
    <lineage>
        <taxon>Bacteria</taxon>
        <taxon>Bacillati</taxon>
        <taxon>Bacillota</taxon>
        <taxon>Bacilli</taxon>
        <taxon>Lactobacillales</taxon>
        <taxon>Lactobacillaceae</taxon>
        <taxon>Fructobacillus</taxon>
    </lineage>
</organism>
<dbReference type="PANTHER" id="PTHR37305:SF1">
    <property type="entry name" value="MEMBRANE PROTEIN"/>
    <property type="match status" value="1"/>
</dbReference>
<evidence type="ECO:0008006" key="4">
    <source>
        <dbReference type="Google" id="ProtNLM"/>
    </source>
</evidence>
<keyword evidence="1" id="KW-1133">Transmembrane helix</keyword>
<sequence>MFTLLKQETMKAWKQNRVYIWAIIIFVLPIIILPFVLSASTQAAGFAEFGGSSIVLSIFITVIAALTFSQEFTFGTIRPLLSRQYSRLQVFISKLLIILIQAVLMTLIAFVGSFIGRQIFIWMHGKTGTSIDFGQFFYAQGISFLVTLFFIAIVLLIANVAKSAAAAISLGIVMSMVTSIISTISIYLVQFWSGLKWNPFTILEAVRSYDGTFLSKLQYQAYFGTDPWVIFTVYGVYLVLIYGLAYWIFNRRSV</sequence>
<reference evidence="2 3" key="1">
    <citation type="journal article" date="2015" name="BMC Genomics">
        <title>Comparative genomics of Fructobacillus spp. and Leuconostoc spp. reveals niche-specific evolution of Fructobacillus spp.</title>
        <authorList>
            <person name="Endo A."/>
            <person name="Tanizawa Y."/>
            <person name="Tanaka N."/>
            <person name="Maeno S."/>
            <person name="Kumar H."/>
            <person name="Shiwa Y."/>
            <person name="Okada S."/>
            <person name="Yoshikawa H."/>
            <person name="Dicks L."/>
            <person name="Nakagawa J."/>
            <person name="Arita M."/>
        </authorList>
    </citation>
    <scope>NUCLEOTIDE SEQUENCE [LARGE SCALE GENOMIC DNA]</scope>
    <source>
        <strain evidence="2 3">DSM 15468</strain>
    </source>
</reference>
<feature type="transmembrane region" description="Helical" evidence="1">
    <location>
        <begin position="136"/>
        <end position="158"/>
    </location>
</feature>
<dbReference type="PANTHER" id="PTHR37305">
    <property type="entry name" value="INTEGRAL MEMBRANE PROTEIN-RELATED"/>
    <property type="match status" value="1"/>
</dbReference>
<feature type="transmembrane region" description="Helical" evidence="1">
    <location>
        <begin position="49"/>
        <end position="69"/>
    </location>
</feature>
<proteinExistence type="predicted"/>
<dbReference type="STRING" id="220714.SAMN05660469_1139"/>
<accession>A0A3F3H665</accession>
<dbReference type="EMBL" id="DF968068">
    <property type="protein sequence ID" value="GAP03300.1"/>
    <property type="molecule type" value="Genomic_DNA"/>
</dbReference>
<feature type="transmembrane region" description="Helical" evidence="1">
    <location>
        <begin position="18"/>
        <end position="37"/>
    </location>
</feature>
<keyword evidence="1" id="KW-0812">Transmembrane</keyword>
<feature type="transmembrane region" description="Helical" evidence="1">
    <location>
        <begin position="228"/>
        <end position="249"/>
    </location>
</feature>
<dbReference type="RefSeq" id="WP_059378895.1">
    <property type="nucleotide sequence ID" value="NZ_DF968068.1"/>
</dbReference>
<evidence type="ECO:0000313" key="2">
    <source>
        <dbReference type="EMBL" id="GAP03300.1"/>
    </source>
</evidence>
<protein>
    <recommendedName>
        <fullName evidence="4">ABC transporter permease</fullName>
    </recommendedName>
</protein>
<gene>
    <name evidence="2" type="ORF">FPFC_060180</name>
</gene>
<keyword evidence="3" id="KW-1185">Reference proteome</keyword>
<dbReference type="OrthoDB" id="2295852at2"/>
<dbReference type="AlphaFoldDB" id="A0A3F3H665"/>
<dbReference type="Proteomes" id="UP000061227">
    <property type="component" value="Unassembled WGS sequence"/>
</dbReference>
<evidence type="ECO:0000256" key="1">
    <source>
        <dbReference type="SAM" id="Phobius"/>
    </source>
</evidence>
<keyword evidence="1" id="KW-0472">Membrane</keyword>
<evidence type="ECO:0000313" key="3">
    <source>
        <dbReference type="Proteomes" id="UP000061227"/>
    </source>
</evidence>